<dbReference type="EMBL" id="JBHUEH010000013">
    <property type="protein sequence ID" value="MFD1885634.1"/>
    <property type="molecule type" value="Genomic_DNA"/>
</dbReference>
<dbReference type="InterPro" id="IPR008670">
    <property type="entry name" value="CoA_reduct_LuxC"/>
</dbReference>
<dbReference type="Pfam" id="PF05893">
    <property type="entry name" value="LuxC"/>
    <property type="match status" value="1"/>
</dbReference>
<organism evidence="2 3">
    <name type="scientific">Paenibacillus wenxiniae</name>
    <dbReference type="NCBI Taxonomy" id="1636843"/>
    <lineage>
        <taxon>Bacteria</taxon>
        <taxon>Bacillati</taxon>
        <taxon>Bacillota</taxon>
        <taxon>Bacilli</taxon>
        <taxon>Bacillales</taxon>
        <taxon>Paenibacillaceae</taxon>
        <taxon>Paenibacillus</taxon>
    </lineage>
</organism>
<proteinExistence type="predicted"/>
<evidence type="ECO:0000256" key="1">
    <source>
        <dbReference type="ARBA" id="ARBA00022857"/>
    </source>
</evidence>
<sequence>MDIIAPILATTPHDHWKITVQNVFQQPNLHPFQDTTIQFLEALSKHILLDRSMRAYPELMAMAHWLRKAHIVELRKEYEQRTAGKYILARGTIIHFAPANVDSVFIYSWILSMLAGNKNIIRLSRRTNEQTDILMRKINEVISRAEFEAIADRTLLVRYSYEQEYTAYLSEQCDVRVLWGGDQSVRTIRAIPLAPNAVELVFPNRYSKSVLNAEAVLQADGSAIAVLGKQFYNDALWYGQLACSSPREIFWIGSSELIAAAKERFWKSMEQVLQKEHYYNEPALNMLRLATSDYYAAQQQTGHVYNSYASTPVRVEVSEADFQLRDMHCGGGLFLEYGLSELEQLHQHIHERDQTLSYFGFDRQQLAQWAMGIPNRGIDRIVPVGQALDFGSVWDGYDLFTYFSREIAIL</sequence>
<protein>
    <submittedName>
        <fullName evidence="2">Acyl-CoA reductase</fullName>
    </submittedName>
</protein>
<keyword evidence="3" id="KW-1185">Reference proteome</keyword>
<dbReference type="Proteomes" id="UP001597233">
    <property type="component" value="Unassembled WGS sequence"/>
</dbReference>
<comment type="caution">
    <text evidence="2">The sequence shown here is derived from an EMBL/GenBank/DDBJ whole genome shotgun (WGS) entry which is preliminary data.</text>
</comment>
<name>A0ABW4RIV2_9BACL</name>
<evidence type="ECO:0000313" key="2">
    <source>
        <dbReference type="EMBL" id="MFD1885634.1"/>
    </source>
</evidence>
<accession>A0ABW4RIV2</accession>
<reference evidence="3" key="1">
    <citation type="journal article" date="2019" name="Int. J. Syst. Evol. Microbiol.">
        <title>The Global Catalogue of Microorganisms (GCM) 10K type strain sequencing project: providing services to taxonomists for standard genome sequencing and annotation.</title>
        <authorList>
            <consortium name="The Broad Institute Genomics Platform"/>
            <consortium name="The Broad Institute Genome Sequencing Center for Infectious Disease"/>
            <person name="Wu L."/>
            <person name="Ma J."/>
        </authorList>
    </citation>
    <scope>NUCLEOTIDE SEQUENCE [LARGE SCALE GENOMIC DNA]</scope>
    <source>
        <strain evidence="3">CCUG 54950</strain>
    </source>
</reference>
<keyword evidence="1" id="KW-0521">NADP</keyword>
<dbReference type="RefSeq" id="WP_347326742.1">
    <property type="nucleotide sequence ID" value="NZ_JBCGUH010000015.1"/>
</dbReference>
<gene>
    <name evidence="2" type="ORF">ACFSC9_08845</name>
</gene>
<evidence type="ECO:0000313" key="3">
    <source>
        <dbReference type="Proteomes" id="UP001597233"/>
    </source>
</evidence>